<evidence type="ECO:0000313" key="3">
    <source>
        <dbReference type="Proteomes" id="UP000248745"/>
    </source>
</evidence>
<organism evidence="2 3">
    <name type="scientific">Taibaiella soli</name>
    <dbReference type="NCBI Taxonomy" id="1649169"/>
    <lineage>
        <taxon>Bacteria</taxon>
        <taxon>Pseudomonadati</taxon>
        <taxon>Bacteroidota</taxon>
        <taxon>Chitinophagia</taxon>
        <taxon>Chitinophagales</taxon>
        <taxon>Chitinophagaceae</taxon>
        <taxon>Taibaiella</taxon>
    </lineage>
</organism>
<keyword evidence="1" id="KW-1133">Transmembrane helix</keyword>
<feature type="transmembrane region" description="Helical" evidence="1">
    <location>
        <begin position="33"/>
        <end position="57"/>
    </location>
</feature>
<evidence type="ECO:0008006" key="4">
    <source>
        <dbReference type="Google" id="ProtNLM"/>
    </source>
</evidence>
<dbReference type="RefSeq" id="WP_110998413.1">
    <property type="nucleotide sequence ID" value="NZ_QKTW01000013.1"/>
</dbReference>
<feature type="transmembrane region" description="Helical" evidence="1">
    <location>
        <begin position="69"/>
        <end position="87"/>
    </location>
</feature>
<protein>
    <recommendedName>
        <fullName evidence="4">DUF5362 domain-containing protein</fullName>
    </recommendedName>
</protein>
<keyword evidence="1" id="KW-0812">Transmembrane</keyword>
<dbReference type="Pfam" id="PF17319">
    <property type="entry name" value="DUF5362"/>
    <property type="match status" value="1"/>
</dbReference>
<proteinExistence type="predicted"/>
<gene>
    <name evidence="2" type="ORF">DN068_08135</name>
</gene>
<dbReference type="EMBL" id="QKTW01000013">
    <property type="protein sequence ID" value="PZF73350.1"/>
    <property type="molecule type" value="Genomic_DNA"/>
</dbReference>
<reference evidence="2 3" key="1">
    <citation type="submission" date="2018-06" db="EMBL/GenBank/DDBJ databases">
        <title>Mucibacter soli gen. nov., sp. nov., a new member of the family Chitinophagaceae producing mucin.</title>
        <authorList>
            <person name="Kim M.-K."/>
            <person name="Park S."/>
            <person name="Kim T.-S."/>
            <person name="Joung Y."/>
            <person name="Han J.-H."/>
            <person name="Kim S.B."/>
        </authorList>
    </citation>
    <scope>NUCLEOTIDE SEQUENCE [LARGE SCALE GENOMIC DNA]</scope>
    <source>
        <strain evidence="2 3">R1-15</strain>
    </source>
</reference>
<dbReference type="AlphaFoldDB" id="A0A2W2AM22"/>
<dbReference type="InterPro" id="IPR035287">
    <property type="entry name" value="DUF5362"/>
</dbReference>
<dbReference type="OrthoDB" id="1121797at2"/>
<keyword evidence="1" id="KW-0472">Membrane</keyword>
<evidence type="ECO:0000313" key="2">
    <source>
        <dbReference type="EMBL" id="PZF73350.1"/>
    </source>
</evidence>
<name>A0A2W2AM22_9BACT</name>
<accession>A0A2W2AM22</accession>
<dbReference type="Proteomes" id="UP000248745">
    <property type="component" value="Unassembled WGS sequence"/>
</dbReference>
<feature type="transmembrane region" description="Helical" evidence="1">
    <location>
        <begin position="118"/>
        <end position="143"/>
    </location>
</feature>
<comment type="caution">
    <text evidence="2">The sequence shown here is derived from an EMBL/GenBank/DDBJ whole genome shotgun (WGS) entry which is preliminary data.</text>
</comment>
<evidence type="ECO:0000256" key="1">
    <source>
        <dbReference type="SAM" id="Phobius"/>
    </source>
</evidence>
<sequence>MISDNRHGSDIFHLEIDETAKASMLETARWSKFLTIVFFIFFGLLILGLVIVGVSIASVGPNTSQALGLLYGTIAIFLYVYPVYALFRFSTLLKTGIRTANQEIFNRALNYQKNMFKYMGILTIIGLVIYGLILVLLLVGVAASNL</sequence>
<keyword evidence="3" id="KW-1185">Reference proteome</keyword>